<evidence type="ECO:0000256" key="2">
    <source>
        <dbReference type="SAM" id="Phobius"/>
    </source>
</evidence>
<accession>A0ABW0X118</accession>
<dbReference type="Proteomes" id="UP001595975">
    <property type="component" value="Unassembled WGS sequence"/>
</dbReference>
<evidence type="ECO:0000313" key="5">
    <source>
        <dbReference type="Proteomes" id="UP001595975"/>
    </source>
</evidence>
<protein>
    <submittedName>
        <fullName evidence="4">PQQ-binding-like beta-propeller repeat protein</fullName>
    </submittedName>
</protein>
<keyword evidence="2" id="KW-0812">Transmembrane</keyword>
<dbReference type="InterPro" id="IPR002372">
    <property type="entry name" value="PQQ_rpt_dom"/>
</dbReference>
<evidence type="ECO:0000256" key="1">
    <source>
        <dbReference type="SAM" id="MobiDB-lite"/>
    </source>
</evidence>
<name>A0ABW0X118_9ACTN</name>
<comment type="caution">
    <text evidence="4">The sequence shown here is derived from an EMBL/GenBank/DDBJ whole genome shotgun (WGS) entry which is preliminary data.</text>
</comment>
<feature type="compositionally biased region" description="Pro residues" evidence="1">
    <location>
        <begin position="18"/>
        <end position="39"/>
    </location>
</feature>
<feature type="region of interest" description="Disordered" evidence="1">
    <location>
        <begin position="18"/>
        <end position="45"/>
    </location>
</feature>
<dbReference type="InterPro" id="IPR011047">
    <property type="entry name" value="Quinoprotein_ADH-like_sf"/>
</dbReference>
<feature type="compositionally biased region" description="Low complexity" evidence="1">
    <location>
        <begin position="104"/>
        <end position="117"/>
    </location>
</feature>
<keyword evidence="2" id="KW-0472">Membrane</keyword>
<dbReference type="SUPFAM" id="SSF50998">
    <property type="entry name" value="Quinoprotein alcohol dehydrogenase-like"/>
    <property type="match status" value="1"/>
</dbReference>
<dbReference type="EMBL" id="JBHSOF010000016">
    <property type="protein sequence ID" value="MFC5664227.1"/>
    <property type="molecule type" value="Genomic_DNA"/>
</dbReference>
<sequence>MSAEPPFVVQLTALVPIPAPAAPPEPTAPPAPPMPPEPPRIGRDGIIIDGRSRNTGNLALGDQFIQNVRRGDPRTILLLIAALVLVVATGYGGTKILTDDSPDRPAASPAASPGAPEGAPPGAPSQAGSAGGNPSATAGPSSSGRPRPEPVQADPPVRFTPISYASLAGDDRQVVLDGLNVVLVEGSQTLTSLDVRDGKVSAQMTSTGLLPTKSPNGPSTKSLGYGRPAVGTAGGKRFAVAAFPLTVTGQGTTSDHYGVEVDILDLGTGKEAGRVTIDDGTVAPGVPVLVGVARGRAVVVVPTLSGPPTSYAIDLATRTVAWKLPNFEAQLIQDGTVLGVSSTTGKWDNSFHGMPLEVRAVSAADSTVLWKALAEETGTELSEFAADKILAQTREGLTLLSTATGTVLPLPALPGKRAVISRCLFDGRATAVCQTGSEEGGWLIGIDTAGVTVLWQIGYSADVGARVAPSLTGAWHGAVYGRTQKGKAVVLDARTGNDRELAPGAAPDQINEYAALVEDDVYLSAG</sequence>
<feature type="region of interest" description="Disordered" evidence="1">
    <location>
        <begin position="96"/>
        <end position="157"/>
    </location>
</feature>
<keyword evidence="2" id="KW-1133">Transmembrane helix</keyword>
<reference evidence="5" key="1">
    <citation type="journal article" date="2019" name="Int. J. Syst. Evol. Microbiol.">
        <title>The Global Catalogue of Microorganisms (GCM) 10K type strain sequencing project: providing services to taxonomists for standard genome sequencing and annotation.</title>
        <authorList>
            <consortium name="The Broad Institute Genomics Platform"/>
            <consortium name="The Broad Institute Genome Sequencing Center for Infectious Disease"/>
            <person name="Wu L."/>
            <person name="Ma J."/>
        </authorList>
    </citation>
    <scope>NUCLEOTIDE SEQUENCE [LARGE SCALE GENOMIC DNA]</scope>
    <source>
        <strain evidence="5">CGMCC 4.1437</strain>
    </source>
</reference>
<dbReference type="RefSeq" id="WP_380225928.1">
    <property type="nucleotide sequence ID" value="NZ_JBHSOF010000016.1"/>
</dbReference>
<evidence type="ECO:0000259" key="3">
    <source>
        <dbReference type="Pfam" id="PF13360"/>
    </source>
</evidence>
<feature type="domain" description="Pyrrolo-quinoline quinone repeat" evidence="3">
    <location>
        <begin position="357"/>
        <end position="516"/>
    </location>
</feature>
<dbReference type="Pfam" id="PF13360">
    <property type="entry name" value="PQQ_2"/>
    <property type="match status" value="1"/>
</dbReference>
<keyword evidence="5" id="KW-1185">Reference proteome</keyword>
<organism evidence="4 5">
    <name type="scientific">Kitasatospora misakiensis</name>
    <dbReference type="NCBI Taxonomy" id="67330"/>
    <lineage>
        <taxon>Bacteria</taxon>
        <taxon>Bacillati</taxon>
        <taxon>Actinomycetota</taxon>
        <taxon>Actinomycetes</taxon>
        <taxon>Kitasatosporales</taxon>
        <taxon>Streptomycetaceae</taxon>
        <taxon>Kitasatospora</taxon>
    </lineage>
</organism>
<proteinExistence type="predicted"/>
<gene>
    <name evidence="4" type="ORF">ACFP3U_14690</name>
</gene>
<evidence type="ECO:0000313" key="4">
    <source>
        <dbReference type="EMBL" id="MFC5664227.1"/>
    </source>
</evidence>
<feature type="transmembrane region" description="Helical" evidence="2">
    <location>
        <begin position="76"/>
        <end position="94"/>
    </location>
</feature>
<feature type="compositionally biased region" description="Low complexity" evidence="1">
    <location>
        <begin position="124"/>
        <end position="145"/>
    </location>
</feature>